<gene>
    <name evidence="1" type="ORF">SDC9_161336</name>
</gene>
<evidence type="ECO:0000313" key="1">
    <source>
        <dbReference type="EMBL" id="MPN14010.1"/>
    </source>
</evidence>
<comment type="caution">
    <text evidence="1">The sequence shown here is derived from an EMBL/GenBank/DDBJ whole genome shotgun (WGS) entry which is preliminary data.</text>
</comment>
<name>A0A645FJ59_9ZZZZ</name>
<protein>
    <submittedName>
        <fullName evidence="1">Uncharacterized protein</fullName>
    </submittedName>
</protein>
<sequence>MEPKHAEHRQRANTIQHIDVLCVDFCLIRGVWGANGSVRQFFHADSVPQRGFAKKMGFCCIYTLVLFKPC</sequence>
<accession>A0A645FJ59</accession>
<dbReference type="AlphaFoldDB" id="A0A645FJ59"/>
<reference evidence="1" key="1">
    <citation type="submission" date="2019-08" db="EMBL/GenBank/DDBJ databases">
        <authorList>
            <person name="Kucharzyk K."/>
            <person name="Murdoch R.W."/>
            <person name="Higgins S."/>
            <person name="Loffler F."/>
        </authorList>
    </citation>
    <scope>NUCLEOTIDE SEQUENCE</scope>
</reference>
<dbReference type="EMBL" id="VSSQ01060592">
    <property type="protein sequence ID" value="MPN14010.1"/>
    <property type="molecule type" value="Genomic_DNA"/>
</dbReference>
<proteinExistence type="predicted"/>
<organism evidence="1">
    <name type="scientific">bioreactor metagenome</name>
    <dbReference type="NCBI Taxonomy" id="1076179"/>
    <lineage>
        <taxon>unclassified sequences</taxon>
        <taxon>metagenomes</taxon>
        <taxon>ecological metagenomes</taxon>
    </lineage>
</organism>